<proteinExistence type="predicted"/>
<dbReference type="Proteomes" id="UP000616151">
    <property type="component" value="Unassembled WGS sequence"/>
</dbReference>
<organism evidence="1 2">
    <name type="scientific">Taklimakanibacter albus</name>
    <dbReference type="NCBI Taxonomy" id="2800327"/>
    <lineage>
        <taxon>Bacteria</taxon>
        <taxon>Pseudomonadati</taxon>
        <taxon>Pseudomonadota</taxon>
        <taxon>Alphaproteobacteria</taxon>
        <taxon>Hyphomicrobiales</taxon>
        <taxon>Aestuariivirgaceae</taxon>
        <taxon>Taklimakanibacter</taxon>
    </lineage>
</organism>
<gene>
    <name evidence="1" type="ORF">JHL16_05775</name>
</gene>
<name>A0ACC5QZR5_9HYPH</name>
<evidence type="ECO:0000313" key="1">
    <source>
        <dbReference type="EMBL" id="MBK1865852.1"/>
    </source>
</evidence>
<sequence>MRRVLLAMSFLGAASLALAAATPAPPPELEAARKALAAAVKAQDRKAIVALSRFPLAFSGYEMPDQIAEADFLSDPDLFSGLFFQGDDQIVACLATTPLEYQEENPDFPDSPWMIGCDGNLYYFGEVGGAWRFTSYMNVNE</sequence>
<keyword evidence="2" id="KW-1185">Reference proteome</keyword>
<reference evidence="1" key="1">
    <citation type="submission" date="2021-01" db="EMBL/GenBank/DDBJ databases">
        <authorList>
            <person name="Sun Q."/>
        </authorList>
    </citation>
    <scope>NUCLEOTIDE SEQUENCE</scope>
    <source>
        <strain evidence="1">YIM B02566</strain>
    </source>
</reference>
<protein>
    <submittedName>
        <fullName evidence="1">Uncharacterized protein</fullName>
    </submittedName>
</protein>
<dbReference type="EMBL" id="JAENHL010000006">
    <property type="protein sequence ID" value="MBK1865852.1"/>
    <property type="molecule type" value="Genomic_DNA"/>
</dbReference>
<evidence type="ECO:0000313" key="2">
    <source>
        <dbReference type="Proteomes" id="UP000616151"/>
    </source>
</evidence>
<accession>A0ACC5QZR5</accession>
<comment type="caution">
    <text evidence="1">The sequence shown here is derived from an EMBL/GenBank/DDBJ whole genome shotgun (WGS) entry which is preliminary data.</text>
</comment>